<dbReference type="GO" id="GO:0008643">
    <property type="term" value="P:carbohydrate transport"/>
    <property type="evidence" value="ECO:0007669"/>
    <property type="project" value="InterPro"/>
</dbReference>
<dbReference type="Pfam" id="PF17912">
    <property type="entry name" value="OB_MalK"/>
    <property type="match status" value="1"/>
</dbReference>
<dbReference type="Pfam" id="PF00005">
    <property type="entry name" value="ABC_tran"/>
    <property type="match status" value="1"/>
</dbReference>
<dbReference type="FunFam" id="3.40.50.300:FF:000042">
    <property type="entry name" value="Maltose/maltodextrin ABC transporter, ATP-binding protein"/>
    <property type="match status" value="1"/>
</dbReference>
<dbReference type="PROSITE" id="PS00211">
    <property type="entry name" value="ABC_TRANSPORTER_1"/>
    <property type="match status" value="1"/>
</dbReference>
<dbReference type="Gene3D" id="2.40.50.140">
    <property type="entry name" value="Nucleic acid-binding proteins"/>
    <property type="match status" value="1"/>
</dbReference>
<dbReference type="PROSITE" id="PS50893">
    <property type="entry name" value="ABC_TRANSPORTER_2"/>
    <property type="match status" value="1"/>
</dbReference>
<evidence type="ECO:0000256" key="3">
    <source>
        <dbReference type="ARBA" id="ARBA00022840"/>
    </source>
</evidence>
<dbReference type="AlphaFoldDB" id="A0A9X1MSQ1"/>
<keyword evidence="6" id="KW-1185">Reference proteome</keyword>
<keyword evidence="1" id="KW-0813">Transport</keyword>
<keyword evidence="3 5" id="KW-0067">ATP-binding</keyword>
<dbReference type="InterPro" id="IPR047641">
    <property type="entry name" value="ABC_transpr_MalK/UgpC-like"/>
</dbReference>
<dbReference type="InterPro" id="IPR008995">
    <property type="entry name" value="Mo/tungstate-bd_C_term_dom"/>
</dbReference>
<dbReference type="SUPFAM" id="SSF50331">
    <property type="entry name" value="MOP-like"/>
    <property type="match status" value="1"/>
</dbReference>
<dbReference type="InterPro" id="IPR003439">
    <property type="entry name" value="ABC_transporter-like_ATP-bd"/>
</dbReference>
<gene>
    <name evidence="5" type="primary">ugpC</name>
    <name evidence="5" type="ORF">LOC68_25165</name>
</gene>
<evidence type="ECO:0000259" key="4">
    <source>
        <dbReference type="PROSITE" id="PS50893"/>
    </source>
</evidence>
<dbReference type="GO" id="GO:0005524">
    <property type="term" value="F:ATP binding"/>
    <property type="evidence" value="ECO:0007669"/>
    <property type="project" value="UniProtKB-KW"/>
</dbReference>
<protein>
    <submittedName>
        <fullName evidence="5">Sn-glycerol-3-phosphate ABC transporter ATP-binding protein UgpC</fullName>
    </submittedName>
</protein>
<organism evidence="5 6">
    <name type="scientific">Blastopirellula sediminis</name>
    <dbReference type="NCBI Taxonomy" id="2894196"/>
    <lineage>
        <taxon>Bacteria</taxon>
        <taxon>Pseudomonadati</taxon>
        <taxon>Planctomycetota</taxon>
        <taxon>Planctomycetia</taxon>
        <taxon>Pirellulales</taxon>
        <taxon>Pirellulaceae</taxon>
        <taxon>Blastopirellula</taxon>
    </lineage>
</organism>
<accession>A0A9X1MSQ1</accession>
<dbReference type="GO" id="GO:0055052">
    <property type="term" value="C:ATP-binding cassette (ABC) transporter complex, substrate-binding subunit-containing"/>
    <property type="evidence" value="ECO:0007669"/>
    <property type="project" value="TreeGrafter"/>
</dbReference>
<dbReference type="InterPro" id="IPR027417">
    <property type="entry name" value="P-loop_NTPase"/>
</dbReference>
<dbReference type="SMART" id="SM00382">
    <property type="entry name" value="AAA"/>
    <property type="match status" value="1"/>
</dbReference>
<evidence type="ECO:0000256" key="2">
    <source>
        <dbReference type="ARBA" id="ARBA00022741"/>
    </source>
</evidence>
<dbReference type="GO" id="GO:0140359">
    <property type="term" value="F:ABC-type transporter activity"/>
    <property type="evidence" value="ECO:0007669"/>
    <property type="project" value="InterPro"/>
</dbReference>
<dbReference type="EMBL" id="JAJKFT010000010">
    <property type="protein sequence ID" value="MCC9631700.1"/>
    <property type="molecule type" value="Genomic_DNA"/>
</dbReference>
<dbReference type="CDD" id="cd03301">
    <property type="entry name" value="ABC_MalK_N"/>
    <property type="match status" value="1"/>
</dbReference>
<dbReference type="NCBIfam" id="NF008653">
    <property type="entry name" value="PRK11650.1"/>
    <property type="match status" value="1"/>
</dbReference>
<keyword evidence="2" id="KW-0547">Nucleotide-binding</keyword>
<evidence type="ECO:0000256" key="1">
    <source>
        <dbReference type="ARBA" id="ARBA00022448"/>
    </source>
</evidence>
<evidence type="ECO:0000313" key="5">
    <source>
        <dbReference type="EMBL" id="MCC9631700.1"/>
    </source>
</evidence>
<name>A0A9X1MSQ1_9BACT</name>
<dbReference type="Proteomes" id="UP001139103">
    <property type="component" value="Unassembled WGS sequence"/>
</dbReference>
<feature type="domain" description="ABC transporter" evidence="4">
    <location>
        <begin position="4"/>
        <end position="257"/>
    </location>
</feature>
<dbReference type="GO" id="GO:0016887">
    <property type="term" value="F:ATP hydrolysis activity"/>
    <property type="evidence" value="ECO:0007669"/>
    <property type="project" value="InterPro"/>
</dbReference>
<dbReference type="Gene3D" id="3.40.50.300">
    <property type="entry name" value="P-loop containing nucleotide triphosphate hydrolases"/>
    <property type="match status" value="1"/>
</dbReference>
<dbReference type="RefSeq" id="WP_230224141.1">
    <property type="nucleotide sequence ID" value="NZ_JAJKFT010000010.1"/>
</dbReference>
<dbReference type="InterPro" id="IPR003593">
    <property type="entry name" value="AAA+_ATPase"/>
</dbReference>
<dbReference type="InterPro" id="IPR040582">
    <property type="entry name" value="OB_MalK-like"/>
</dbReference>
<dbReference type="InterPro" id="IPR015855">
    <property type="entry name" value="ABC_transpr_MalK-like"/>
</dbReference>
<evidence type="ECO:0000313" key="6">
    <source>
        <dbReference type="Proteomes" id="UP001139103"/>
    </source>
</evidence>
<dbReference type="InterPro" id="IPR017871">
    <property type="entry name" value="ABC_transporter-like_CS"/>
</dbReference>
<dbReference type="PANTHER" id="PTHR43875:SF1">
    <property type="entry name" value="OSMOPROTECTIVE COMPOUNDS UPTAKE ATP-BINDING PROTEIN GGTA"/>
    <property type="match status" value="1"/>
</dbReference>
<dbReference type="PANTHER" id="PTHR43875">
    <property type="entry name" value="MALTODEXTRIN IMPORT ATP-BINDING PROTEIN MSMX"/>
    <property type="match status" value="1"/>
</dbReference>
<reference evidence="5" key="1">
    <citation type="submission" date="2021-11" db="EMBL/GenBank/DDBJ databases">
        <title>Genome sequence.</title>
        <authorList>
            <person name="Sun Q."/>
        </authorList>
    </citation>
    <scope>NUCLEOTIDE SEQUENCE</scope>
    <source>
        <strain evidence="5">JC732</strain>
    </source>
</reference>
<dbReference type="SUPFAM" id="SSF52540">
    <property type="entry name" value="P-loop containing nucleoside triphosphate hydrolases"/>
    <property type="match status" value="1"/>
</dbReference>
<comment type="caution">
    <text evidence="5">The sequence shown here is derived from an EMBL/GenBank/DDBJ whole genome shotgun (WGS) entry which is preliminary data.</text>
</comment>
<proteinExistence type="predicted"/>
<dbReference type="Gene3D" id="2.40.50.100">
    <property type="match status" value="1"/>
</dbReference>
<dbReference type="InterPro" id="IPR012340">
    <property type="entry name" value="NA-bd_OB-fold"/>
</dbReference>
<sequence>MAEVSLKRVSKAYSTNHPAVRDLDLEIADGEFLVLVGPSGCGKSTTLRMIAGLEDATSGEIWIGGQDVTHVAPKNRDVAMVFQNYALYPHMTAYKNMAFGLELRYGGNWLERLVRRIVRPQAAAELETRRREIPQRIERTAQTLGIAKLLSRLPKELSGGERQRVALGRAIVRDPQLFLFDEPLSNLDAKLRVEMRRELKQLHRQLSATMVYVTHDQVEALTLGDRIAVMKDGVIQQAAAPMEAYRNPANRFVASFLGSPPMNLIRGQIERSDSQIRFVGGGLSIDITQAGFDPAVLDHQEVELGVRPEDVALFADEAPERLADLGLIDAGKAEISMVESLGDAELLHCRLAGSTQELVVKADARIGTPRGTIQLAVSPEQLHLFAGDTGRNLRLAAAK</sequence>